<protein>
    <submittedName>
        <fullName evidence="2">Cpw-wpc domain-containing protein</fullName>
    </submittedName>
</protein>
<reference evidence="2 3" key="1">
    <citation type="submission" date="2014-03" db="EMBL/GenBank/DDBJ databases">
        <authorList>
            <person name="Sibley D."/>
            <person name="Venepally P."/>
            <person name="Karamycheva S."/>
            <person name="Hadjithomas M."/>
            <person name="Khan A."/>
            <person name="Brunk B."/>
            <person name="Roos D."/>
            <person name="Caler E."/>
            <person name="Lorenzi H."/>
        </authorList>
    </citation>
    <scope>NUCLEOTIDE SEQUENCE [LARGE SCALE GENOMIC DNA]</scope>
    <source>
        <strain evidence="3">p89</strain>
    </source>
</reference>
<sequence length="371" mass="40743">MQGILRLFDAPAIQLVQREDTSTAGASEVRTLKEAIIQTVTSELHGWQWHVHRKMPYSLITNELFGRPKKISLREELWLLTVPLSGVEEGSSPLAVRTPHVHGTRATMILLLLFGSLRDRVFLESFPIVLRTTEFFRPRKMRNAFLTVAVALALRSTNAAFVPSGTISGTEFSPDDQVSMGDAAGSIVGDSVVSTPPPAAPALEKNAAGIAMQYLAEVPSPRPASAVHVSLRDVENICERDYSQTCPLDYELAGHPFGSSSLVCGPGPAYDGPCKGDLLDLSEVKSTRAKKTWASRCMRDWPCVQCSHQYSAQCPTGWRPSEGSASACTATADYDGPCAREIVDFDAFNIPLKKEWSARCRAWCKFLWWPT</sequence>
<dbReference type="Proteomes" id="UP000028828">
    <property type="component" value="Unassembled WGS sequence"/>
</dbReference>
<evidence type="ECO:0000313" key="3">
    <source>
        <dbReference type="Proteomes" id="UP000028828"/>
    </source>
</evidence>
<name>A0A086K338_TOXGO</name>
<dbReference type="Pfam" id="PF09717">
    <property type="entry name" value="CPW_WPC"/>
    <property type="match status" value="2"/>
</dbReference>
<dbReference type="AlphaFoldDB" id="A0A086K338"/>
<dbReference type="NCBIfam" id="TIGR01492">
    <property type="entry name" value="CPW_WPC"/>
    <property type="match status" value="1"/>
</dbReference>
<dbReference type="SMART" id="SM01099">
    <property type="entry name" value="CPW_WPC"/>
    <property type="match status" value="2"/>
</dbReference>
<dbReference type="OrthoDB" id="361166at2759"/>
<feature type="domain" description="CPW-WPC" evidence="1">
    <location>
        <begin position="238"/>
        <end position="305"/>
    </location>
</feature>
<gene>
    <name evidence="2" type="ORF">TGP89_240480</name>
</gene>
<accession>A0A086K338</accession>
<feature type="domain" description="CPW-WPC" evidence="1">
    <location>
        <begin position="306"/>
        <end position="366"/>
    </location>
</feature>
<dbReference type="EMBL" id="AEYI02001323">
    <property type="protein sequence ID" value="KFG38806.1"/>
    <property type="molecule type" value="Genomic_DNA"/>
</dbReference>
<evidence type="ECO:0000313" key="2">
    <source>
        <dbReference type="EMBL" id="KFG38806.1"/>
    </source>
</evidence>
<evidence type="ECO:0000259" key="1">
    <source>
        <dbReference type="SMART" id="SM01099"/>
    </source>
</evidence>
<comment type="caution">
    <text evidence="2">The sequence shown here is derived from an EMBL/GenBank/DDBJ whole genome shotgun (WGS) entry which is preliminary data.</text>
</comment>
<dbReference type="VEuPathDB" id="ToxoDB:TGP89_240480"/>
<organism evidence="2 3">
    <name type="scientific">Toxoplasma gondii p89</name>
    <dbReference type="NCBI Taxonomy" id="943119"/>
    <lineage>
        <taxon>Eukaryota</taxon>
        <taxon>Sar</taxon>
        <taxon>Alveolata</taxon>
        <taxon>Apicomplexa</taxon>
        <taxon>Conoidasida</taxon>
        <taxon>Coccidia</taxon>
        <taxon>Eucoccidiorida</taxon>
        <taxon>Eimeriorina</taxon>
        <taxon>Sarcocystidae</taxon>
        <taxon>Toxoplasma</taxon>
    </lineage>
</organism>
<proteinExistence type="predicted"/>
<dbReference type="InterPro" id="IPR006387">
    <property type="entry name" value="CPW_WPC_dom"/>
</dbReference>